<feature type="domain" description="HYDIN/VesB/CFA65-like Ig-like" evidence="6">
    <location>
        <begin position="717"/>
        <end position="786"/>
    </location>
</feature>
<feature type="domain" description="HYDIN/VesB/CFA65-like Ig-like" evidence="6">
    <location>
        <begin position="141"/>
        <end position="210"/>
    </location>
</feature>
<dbReference type="Pfam" id="PF22544">
    <property type="entry name" value="HYDIN_VesB_CFA65-like_Ig"/>
    <property type="match status" value="10"/>
</dbReference>
<evidence type="ECO:0000313" key="7">
    <source>
        <dbReference type="EMBL" id="MFC1799715.1"/>
    </source>
</evidence>
<dbReference type="Proteomes" id="UP001594288">
    <property type="component" value="Unassembled WGS sequence"/>
</dbReference>
<accession>A0ABV6YNR9</accession>
<feature type="domain" description="HYDIN/VesB/CFA65-like Ig-like" evidence="6">
    <location>
        <begin position="40"/>
        <end position="121"/>
    </location>
</feature>
<dbReference type="InterPro" id="IPR053879">
    <property type="entry name" value="HYDIN_VesB_CFA65-like_Ig"/>
</dbReference>
<dbReference type="InterPro" id="IPR013783">
    <property type="entry name" value="Ig-like_fold"/>
</dbReference>
<feature type="domain" description="HYDIN/VesB/CFA65-like Ig-like" evidence="6">
    <location>
        <begin position="333"/>
        <end position="402"/>
    </location>
</feature>
<evidence type="ECO:0000256" key="4">
    <source>
        <dbReference type="ARBA" id="ARBA00023069"/>
    </source>
</evidence>
<keyword evidence="4" id="KW-0969">Cilium</keyword>
<feature type="domain" description="HYDIN/VesB/CFA65-like Ig-like" evidence="6">
    <location>
        <begin position="1291"/>
        <end position="1363"/>
    </location>
</feature>
<dbReference type="EMBL" id="JBHPEI010000024">
    <property type="protein sequence ID" value="MFC1799715.1"/>
    <property type="molecule type" value="Genomic_DNA"/>
</dbReference>
<name>A0ABV6YNR9_UNCEI</name>
<dbReference type="PROSITE" id="PS51257">
    <property type="entry name" value="PROKAR_LIPOPROTEIN"/>
    <property type="match status" value="1"/>
</dbReference>
<evidence type="ECO:0000256" key="1">
    <source>
        <dbReference type="ARBA" id="ARBA00004138"/>
    </source>
</evidence>
<sequence>MDRFRFTLLVLLAGLTGLMLIYSCGQDPASELELTPCDVTPGSLNFGNVKVGEHRELTFTITNAGTLSIDAKIEVADSGCFNVQRGGGDHEIGPDQVHVVAVRFAPSSVDTFENRITTGTDCGSVPCIGVGRLILPPECGVEPDSLSFSVADVGGSQSRTFAIANTGGGTLSGDVTESCDEFTVSPASYNLGGGQSETFTVTYRPVDFGDDACAIDLGTCGSVTCAATGPVAPGCDLDPAGLNFNVADVGGSESGTFTIANSGGGTLSGNVTESCGEFTVSPTSYSLGGGESETFTVTYAPVDFGNDACTIDLGTCGSFLCFATGPIAPGCAVDPTGLDFTVAVPGGSHSRTFTVTNTGGGTLSGSVTESCSEFTVSPASYDLGAGKSEIFTVTYAPGDCGNDICTISLGDCGSVACTATGPGTPECSVNPESLSFTVAEVGGSEAKTFTVTNTECGILSGNVTETCSEFTVSPASYSLGAGQSETFSVTYAPGDCGNDTCTVDLGACGIVSCTATGPGTPECGVDPESLSFNVPSVGGSQTRTFTVTNTECGTLNGDVTEACSEFTVSPASYSLGAGQFETFTVTYSPAGYGDDTCTVDLGPCGSVACTTTGPIAPDCAVDPTSLSFIVTEVGGSQSRTFSVTNTGGGTLSGSVTESCSEFTVSPGSYSLGAGESETFTVTYSPDNLGNDICTIELGICGSVALTATGPSAPDCAVDPANLSFDVAEVDSSQAETFTVTNTGGGTLSGNVTEPCGEFTVSPGSYSLGAGESEAFTVTYTPTGCGDDACTVDLGGCGSVPCIATGPSTPACSVSTDTLTFNVPGGGGNQYKTFTITHSGCGTLSGGVSETCDEFTVSPSTYSLTDGQSRTFTVTYAPDNCGNDICEVDLGACGIIICDATGPSNPVCVITPDTLTFGEVPVGGSSETSFTIENRGCGPAIGDIIESCGEFTVSPASYSIGRNQSETFTVTYAPTDCGADTCEIDLSVCGGISCIATGPATPECSVSTNSLSFSVGLLGDSQDRTFTVTNTKCGTLSGTVTEACGEFTVSPGSYSLSGGQSELFTVTYAPTDCGDDACTIDLGGCGSISCTTTGPSTPICDVSADTLSFDVAAVGGNQDRTFTITNTNCGTLSGNVTEACGEFTVSPGSYNLTSGQSELFTVTYAPTDCGDDTCTIDLGACGSAVCLATGPGTPECDVSADTLSFDVASVGGNQDRTFTITNTACGTLSGTVAESCSEFTVSPGSYSLTNGQSEIFTVNYAPTSCGDDTCTIDLGTCGTLPCLATGPGTPACDVDADTLGFSVASVGGSQDMTFTVTNTGCGALSGTVTESCGEFSVSPGSYSLSGGQSELFTVTYAPTDCGDDTCTVDLGTCGSVECLATGPNAPFCDVSPDTLSFNVAAVGGNQDRTFTITNSGCGTLSGTVTESCAEFTVSPGSYSLSDGQSEIFTVNYAPADCGDDTCTIDLGTCGGAVCIASGPDTPVCDVSPVSLDFGTLAIGDSLDKSFVIKNLGCGTLSGTVSSSCGDYTIVGTAVYSIAPADSATLTLRFKPSADGSIPCTIETGSGACLDVSLSGAGCAIDCSALPGTLDFGDVYVGCSKVDSFTITNTGTCLLTGSVSGGASSHYSILSGGGAYSLPAAEARMVTVEFAPSSAGTQTYTVTTGADSCSQVECTGVANLATCEVAPDTLDFGAITVGSDSTMSFTITNNGTSDLVLSISESCAEFSISSGGGSQTVPGSGGTHSVDVTFSPAGAGAKTCTVSLGEACLCIDVECLGSASVP</sequence>
<feature type="domain" description="HYDIN/VesB/CFA65-like Ig-like" evidence="6">
    <location>
        <begin position="621"/>
        <end position="691"/>
    </location>
</feature>
<comment type="caution">
    <text evidence="7">The sequence shown here is derived from an EMBL/GenBank/DDBJ whole genome shotgun (WGS) entry which is preliminary data.</text>
</comment>
<organism evidence="7 8">
    <name type="scientific">Eiseniibacteriota bacterium</name>
    <dbReference type="NCBI Taxonomy" id="2212470"/>
    <lineage>
        <taxon>Bacteria</taxon>
        <taxon>Candidatus Eiseniibacteriota</taxon>
    </lineage>
</organism>
<reference evidence="7 8" key="1">
    <citation type="submission" date="2024-09" db="EMBL/GenBank/DDBJ databases">
        <authorList>
            <person name="D'Angelo T."/>
        </authorList>
    </citation>
    <scope>NUCLEOTIDE SEQUENCE [LARGE SCALE GENOMIC DNA]</scope>
    <source>
        <strain evidence="7">SAG AM-311-F02</strain>
    </source>
</reference>
<keyword evidence="3" id="KW-0963">Cytoplasm</keyword>
<evidence type="ECO:0000256" key="3">
    <source>
        <dbReference type="ARBA" id="ARBA00022490"/>
    </source>
</evidence>
<keyword evidence="8" id="KW-1185">Reference proteome</keyword>
<feature type="domain" description="HYDIN/VesB/CFA65-like Ig-like" evidence="6">
    <location>
        <begin position="1682"/>
        <end position="1757"/>
    </location>
</feature>
<proteinExistence type="predicted"/>
<feature type="domain" description="HYDIN/VesB/CFA65-like Ig-like" evidence="6">
    <location>
        <begin position="910"/>
        <end position="983"/>
    </location>
</feature>
<keyword evidence="5" id="KW-0966">Cell projection</keyword>
<evidence type="ECO:0000313" key="8">
    <source>
        <dbReference type="Proteomes" id="UP001594288"/>
    </source>
</evidence>
<feature type="domain" description="HYDIN/VesB/CFA65-like Ig-like" evidence="6">
    <location>
        <begin position="236"/>
        <end position="306"/>
    </location>
</feature>
<dbReference type="PANTHER" id="PTHR45912:SF3">
    <property type="entry name" value="CILIA- AND FLAGELLA-ASSOCIATED PROTEIN 47"/>
    <property type="match status" value="1"/>
</dbReference>
<gene>
    <name evidence="7" type="ORF">ACFL2Z_02245</name>
</gene>
<dbReference type="NCBIfam" id="NF012200">
    <property type="entry name" value="choice_anch_D"/>
    <property type="match status" value="17"/>
</dbReference>
<dbReference type="Gene3D" id="2.60.40.10">
    <property type="entry name" value="Immunoglobulins"/>
    <property type="match status" value="18"/>
</dbReference>
<comment type="subcellular location">
    <subcellularLocation>
        <location evidence="1">Cell projection</location>
        <location evidence="1">Cilium</location>
    </subcellularLocation>
    <subcellularLocation>
        <location evidence="2">Cytoplasm</location>
    </subcellularLocation>
</comment>
<evidence type="ECO:0000256" key="2">
    <source>
        <dbReference type="ARBA" id="ARBA00004496"/>
    </source>
</evidence>
<evidence type="ECO:0000256" key="5">
    <source>
        <dbReference type="ARBA" id="ARBA00023273"/>
    </source>
</evidence>
<dbReference type="PANTHER" id="PTHR45912">
    <property type="entry name" value="CILIA- AND FLAGELLA-ASSOCIATED PROTEIN 47"/>
    <property type="match status" value="1"/>
</dbReference>
<protein>
    <submittedName>
        <fullName evidence="7">Choice-of-anchor D domain-containing protein</fullName>
    </submittedName>
</protein>
<evidence type="ECO:0000259" key="6">
    <source>
        <dbReference type="Pfam" id="PF22544"/>
    </source>
</evidence>
<feature type="domain" description="HYDIN/VesB/CFA65-like Ig-like" evidence="6">
    <location>
        <begin position="525"/>
        <end position="595"/>
    </location>
</feature>